<organism evidence="3 4">
    <name type="scientific">Methyloceanibacter methanicus</name>
    <dbReference type="NCBI Taxonomy" id="1774968"/>
    <lineage>
        <taxon>Bacteria</taxon>
        <taxon>Pseudomonadati</taxon>
        <taxon>Pseudomonadota</taxon>
        <taxon>Alphaproteobacteria</taxon>
        <taxon>Hyphomicrobiales</taxon>
        <taxon>Hyphomicrobiaceae</taxon>
        <taxon>Methyloceanibacter</taxon>
    </lineage>
</organism>
<keyword evidence="2" id="KW-0732">Signal</keyword>
<sequence length="439" mass="46567">MRTASLIALAAVSLLGLARPVAALAADAAAATDGLAPNSSAFSKSAPVPSAPQTTAPQASASQDNTASATADMPYQGGSESFYDRPTLRRSAQQVPARTAPAAPMPPQGAATAYAPASSPAAAQPEAPPAGPPEFASAERLLDWVSNYRDRPQYWKVPAAVHAMRDHRLFTDEEQRWFCIGFIAGVLGTNPNDGPGLIPQMFPMPPKEQEVIIRAIAYSGRPDWQDLLVKNAGKMPLRKPLIDDLLNGRRPTLQAIELDTGGTTAVYALWGYYVASGQHEPVMRIMQALQWSKGAQKSGFFDKLASGWGKDANDVEKVTTGGTAKWTLASYAERDRELIGLYRAELGNQPEEIAGPLKDVIEAAELFEAEKIRKEQYGAIEDAERRQLTADAGMSKGWTAGSIAIATGCMAATAFGQAQIAVPCVIGGALYSGAGKLAR</sequence>
<feature type="compositionally biased region" description="Low complexity" evidence="1">
    <location>
        <begin position="96"/>
        <end position="125"/>
    </location>
</feature>
<gene>
    <name evidence="3" type="ORF">AUC68_02720</name>
</gene>
<dbReference type="RefSeq" id="WP_083240485.1">
    <property type="nucleotide sequence ID" value="NZ_LPWG01000010.1"/>
</dbReference>
<accession>A0A1E3W2L5</accession>
<dbReference type="Proteomes" id="UP000094501">
    <property type="component" value="Unassembled WGS sequence"/>
</dbReference>
<feature type="region of interest" description="Disordered" evidence="1">
    <location>
        <begin position="35"/>
        <end position="135"/>
    </location>
</feature>
<feature type="chain" id="PRO_5009138881" description="Secreted protein" evidence="2">
    <location>
        <begin position="26"/>
        <end position="439"/>
    </location>
</feature>
<comment type="caution">
    <text evidence="3">The sequence shown here is derived from an EMBL/GenBank/DDBJ whole genome shotgun (WGS) entry which is preliminary data.</text>
</comment>
<evidence type="ECO:0000313" key="3">
    <source>
        <dbReference type="EMBL" id="ODS00058.1"/>
    </source>
</evidence>
<feature type="signal peptide" evidence="2">
    <location>
        <begin position="1"/>
        <end position="25"/>
    </location>
</feature>
<dbReference type="AlphaFoldDB" id="A0A1E3W2L5"/>
<protein>
    <recommendedName>
        <fullName evidence="5">Secreted protein</fullName>
    </recommendedName>
</protein>
<reference evidence="3 4" key="1">
    <citation type="journal article" date="2016" name="Environ. Microbiol.">
        <title>New Methyloceanibacter diversity from North Sea sediments includes methanotroph containing solely the soluble methane monooxygenase.</title>
        <authorList>
            <person name="Vekeman B."/>
            <person name="Kerckhof F.M."/>
            <person name="Cremers G."/>
            <person name="de Vos P."/>
            <person name="Vandamme P."/>
            <person name="Boon N."/>
            <person name="Op den Camp H.J."/>
            <person name="Heylen K."/>
        </authorList>
    </citation>
    <scope>NUCLEOTIDE SEQUENCE [LARGE SCALE GENOMIC DNA]</scope>
    <source>
        <strain evidence="3 4">R-67174</strain>
    </source>
</reference>
<feature type="compositionally biased region" description="Polar residues" evidence="1">
    <location>
        <begin position="51"/>
        <end position="69"/>
    </location>
</feature>
<proteinExistence type="predicted"/>
<keyword evidence="4" id="KW-1185">Reference proteome</keyword>
<evidence type="ECO:0000256" key="2">
    <source>
        <dbReference type="SAM" id="SignalP"/>
    </source>
</evidence>
<evidence type="ECO:0000313" key="4">
    <source>
        <dbReference type="Proteomes" id="UP000094501"/>
    </source>
</evidence>
<dbReference type="EMBL" id="LPWG01000010">
    <property type="protein sequence ID" value="ODS00058.1"/>
    <property type="molecule type" value="Genomic_DNA"/>
</dbReference>
<name>A0A1E3W2L5_9HYPH</name>
<evidence type="ECO:0000256" key="1">
    <source>
        <dbReference type="SAM" id="MobiDB-lite"/>
    </source>
</evidence>
<evidence type="ECO:0008006" key="5">
    <source>
        <dbReference type="Google" id="ProtNLM"/>
    </source>
</evidence>
<dbReference type="OrthoDB" id="8189383at2"/>